<accession>A0ABD7WDR8</accession>
<dbReference type="SUPFAM" id="SSF141571">
    <property type="entry name" value="Pentapeptide repeat-like"/>
    <property type="match status" value="1"/>
</dbReference>
<gene>
    <name evidence="1" type="ORF">IDONEFKE_01588</name>
</gene>
<dbReference type="EMBL" id="CACRYR010000395">
    <property type="protein sequence ID" value="VZR51310.1"/>
    <property type="molecule type" value="Genomic_DNA"/>
</dbReference>
<dbReference type="Proteomes" id="UP000629265">
    <property type="component" value="Unassembled WGS sequence"/>
</dbReference>
<comment type="caution">
    <text evidence="1">The sequence shown here is derived from an EMBL/GenBank/DDBJ whole genome shotgun (WGS) entry which is preliminary data.</text>
</comment>
<evidence type="ECO:0008006" key="3">
    <source>
        <dbReference type="Google" id="ProtNLM"/>
    </source>
</evidence>
<sequence length="273" mass="30356">MKVSVPGMPVTLLNMSKNDIYKMVSGDKMDVKMNIFQRLWETLRHLFWSDKQTEAYKLLFNFVNNQTGNINASEYFTGAINENEREKFINSLELFNKLKTCAKNPDELVAKGNMRWVAQTFGDIELSVTFFIEKNKICTQTLQLHKGQGNLGVDLRKAYLPGVDMRDCYLGKKTMKGSNDILYERPGWNANLGGATPDGATPDGAILDGATPDGAILDGATVNGATSLYDEVIIINKIPPKKIDTKGVATEEVATKKVLLNKLLTTQLLNEPE</sequence>
<proteinExistence type="predicted"/>
<evidence type="ECO:0000313" key="1">
    <source>
        <dbReference type="EMBL" id="VZR51310.1"/>
    </source>
</evidence>
<organism evidence="1 2">
    <name type="scientific">Escherichia coli</name>
    <dbReference type="NCBI Taxonomy" id="562"/>
    <lineage>
        <taxon>Bacteria</taxon>
        <taxon>Pseudomonadati</taxon>
        <taxon>Pseudomonadota</taxon>
        <taxon>Gammaproteobacteria</taxon>
        <taxon>Enterobacterales</taxon>
        <taxon>Enterobacteriaceae</taxon>
        <taxon>Escherichia</taxon>
    </lineage>
</organism>
<name>A0ABD7WDR8_ECOLX</name>
<evidence type="ECO:0000313" key="2">
    <source>
        <dbReference type="Proteomes" id="UP000629265"/>
    </source>
</evidence>
<dbReference type="AlphaFoldDB" id="A0ABD7WDR8"/>
<dbReference type="Gene3D" id="2.160.20.80">
    <property type="entry name" value="E3 ubiquitin-protein ligase SopA"/>
    <property type="match status" value="1"/>
</dbReference>
<protein>
    <recommendedName>
        <fullName evidence="3">UDP pyrophosphate phosphatase</fullName>
    </recommendedName>
</protein>
<reference evidence="1 2" key="1">
    <citation type="submission" date="2019-11" db="EMBL/GenBank/DDBJ databases">
        <authorList>
            <person name="Haines EK M."/>
        </authorList>
    </citation>
    <scope>NUCLEOTIDE SEQUENCE [LARGE SCALE GENOMIC DNA]</scope>
    <source>
        <strain evidence="1">KR2729</strain>
    </source>
</reference>